<evidence type="ECO:0000256" key="1">
    <source>
        <dbReference type="SAM" id="Phobius"/>
    </source>
</evidence>
<feature type="transmembrane region" description="Helical" evidence="1">
    <location>
        <begin position="41"/>
        <end position="61"/>
    </location>
</feature>
<comment type="caution">
    <text evidence="2">The sequence shown here is derived from an EMBL/GenBank/DDBJ whole genome shotgun (WGS) entry which is preliminary data.</text>
</comment>
<keyword evidence="1" id="KW-0812">Transmembrane</keyword>
<dbReference type="STRING" id="1227490.C479_08168"/>
<dbReference type="Proteomes" id="UP000011560">
    <property type="component" value="Unassembled WGS sequence"/>
</dbReference>
<gene>
    <name evidence="2" type="ORF">C479_08168</name>
</gene>
<keyword evidence="1" id="KW-1133">Transmembrane helix</keyword>
<name>M0BIQ1_9EURY</name>
<protein>
    <recommendedName>
        <fullName evidence="4">CbaC protein</fullName>
    </recommendedName>
</protein>
<accession>M0BIQ1</accession>
<dbReference type="EMBL" id="AOIQ01000014">
    <property type="protein sequence ID" value="ELZ10771.1"/>
    <property type="molecule type" value="Genomic_DNA"/>
</dbReference>
<organism evidence="2 3">
    <name type="scientific">Halovivax asiaticus JCM 14624</name>
    <dbReference type="NCBI Taxonomy" id="1227490"/>
    <lineage>
        <taxon>Archaea</taxon>
        <taxon>Methanobacteriati</taxon>
        <taxon>Methanobacteriota</taxon>
        <taxon>Stenosarchaea group</taxon>
        <taxon>Halobacteria</taxon>
        <taxon>Halobacteriales</taxon>
        <taxon>Natrialbaceae</taxon>
        <taxon>Halovivax</taxon>
    </lineage>
</organism>
<dbReference type="AlphaFoldDB" id="M0BIQ1"/>
<reference evidence="2 3" key="1">
    <citation type="journal article" date="2014" name="PLoS Genet.">
        <title>Phylogenetically driven sequencing of extremely halophilic archaea reveals strategies for static and dynamic osmo-response.</title>
        <authorList>
            <person name="Becker E.A."/>
            <person name="Seitzer P.M."/>
            <person name="Tritt A."/>
            <person name="Larsen D."/>
            <person name="Krusor M."/>
            <person name="Yao A.I."/>
            <person name="Wu D."/>
            <person name="Madern D."/>
            <person name="Eisen J.A."/>
            <person name="Darling A.E."/>
            <person name="Facciotti M.T."/>
        </authorList>
    </citation>
    <scope>NUCLEOTIDE SEQUENCE [LARGE SCALE GENOMIC DNA]</scope>
    <source>
        <strain evidence="2 3">JCM 14624</strain>
    </source>
</reference>
<evidence type="ECO:0008006" key="4">
    <source>
        <dbReference type="Google" id="ProtNLM"/>
    </source>
</evidence>
<sequence length="73" mass="7433">MGGGPLMRIDPALLLVVLVLAVPFIVELRTVAAWVGIDLSLLQTAIIGVAILGAIVVWAITGDSNGNGPESPS</sequence>
<keyword evidence="1" id="KW-0472">Membrane</keyword>
<evidence type="ECO:0000313" key="3">
    <source>
        <dbReference type="Proteomes" id="UP000011560"/>
    </source>
</evidence>
<proteinExistence type="predicted"/>
<feature type="transmembrane region" description="Helical" evidence="1">
    <location>
        <begin position="12"/>
        <end position="35"/>
    </location>
</feature>
<evidence type="ECO:0000313" key="2">
    <source>
        <dbReference type="EMBL" id="ELZ10771.1"/>
    </source>
</evidence>
<keyword evidence="3" id="KW-1185">Reference proteome</keyword>